<name>A0A098SCI5_9BACT</name>
<evidence type="ECO:0000256" key="8">
    <source>
        <dbReference type="ARBA" id="ARBA00022448"/>
    </source>
</evidence>
<keyword evidence="17 27" id="KW-0411">Iron-sulfur</keyword>
<dbReference type="NCBIfam" id="TIGR01941">
    <property type="entry name" value="nqrF"/>
    <property type="match status" value="1"/>
</dbReference>
<dbReference type="GO" id="GO:0046872">
    <property type="term" value="F:metal ion binding"/>
    <property type="evidence" value="ECO:0007669"/>
    <property type="project" value="UniProtKB-KW"/>
</dbReference>
<sequence length="438" mass="49911">MTTIVFAVVVFSLVILALSFMLIAARKRLVPQGDVKIIVNGDEENPMLVKPGSSLLGALSDKSIFLPSACGGGGTCAMCECHIDEGGGDVLPTELNHLTRREVAENKRLACQVKVRQDMRIRIPEEIFGIKKWECEVVSNYNVASFIKEFVVRLPEGETLDFESGGYIQIDVPKVEVNFKDFDITAHPRMTDKAPDEYQEEWDNFKMWDLKMKNDEEQFRAYSMANHPAEGNIVMLNIRIATPPWDRKNNTWMQVNPGVCSSYVFNQKPGDKVVVSGPYGEFFIKPTKKEMVYIGGGAGMAPLRSHIFHLFHTLKTKDRKVSYWYGGRSKRELFYTQDFREIEQEYDNFSYHIALSDTKVANEVDKWKVKEDINDKSGDGYLGFIHQVLYDNYLKDHPEPEEIEYYLCGPPLMLQAAMKMLDDLGVPEENIAFDDFGS</sequence>
<evidence type="ECO:0000259" key="29">
    <source>
        <dbReference type="PROSITE" id="PS51384"/>
    </source>
</evidence>
<protein>
    <recommendedName>
        <fullName evidence="7 27">Na(+)-translocating NADH-quinone reductase subunit F</fullName>
        <shortName evidence="27">Na(+)-NQR subunit F</shortName>
        <shortName evidence="27">Na(+)-translocating NQR subunit F</shortName>
        <ecNumber evidence="6 27">7.2.1.1</ecNumber>
    </recommendedName>
    <alternativeName>
        <fullName evidence="25 27">NQR complex subunit F</fullName>
    </alternativeName>
    <alternativeName>
        <fullName evidence="24 27">NQR-1 subunit F</fullName>
    </alternativeName>
</protein>
<evidence type="ECO:0000256" key="23">
    <source>
        <dbReference type="ARBA" id="ARBA00023201"/>
    </source>
</evidence>
<keyword evidence="9 27" id="KW-1003">Cell membrane</keyword>
<feature type="domain" description="FAD-binding FR-type" evidence="29">
    <location>
        <begin position="130"/>
        <end position="285"/>
    </location>
</feature>
<dbReference type="InterPro" id="IPR012675">
    <property type="entry name" value="Beta-grasp_dom_sf"/>
</dbReference>
<dbReference type="PROSITE" id="PS51384">
    <property type="entry name" value="FAD_FR"/>
    <property type="match status" value="1"/>
</dbReference>
<evidence type="ECO:0000256" key="4">
    <source>
        <dbReference type="ARBA" id="ARBA00005570"/>
    </source>
</evidence>
<dbReference type="PROSITE" id="PS51085">
    <property type="entry name" value="2FE2S_FER_2"/>
    <property type="match status" value="1"/>
</dbReference>
<evidence type="ECO:0000259" key="28">
    <source>
        <dbReference type="PROSITE" id="PS51085"/>
    </source>
</evidence>
<keyword evidence="21 27" id="KW-0830">Ubiquinone</keyword>
<dbReference type="CDD" id="cd00207">
    <property type="entry name" value="fer2"/>
    <property type="match status" value="1"/>
</dbReference>
<dbReference type="InterPro" id="IPR008333">
    <property type="entry name" value="Cbr1-like_FAD-bd_dom"/>
</dbReference>
<evidence type="ECO:0000256" key="3">
    <source>
        <dbReference type="ARBA" id="ARBA00004533"/>
    </source>
</evidence>
<dbReference type="AlphaFoldDB" id="A0A098SCI5"/>
<evidence type="ECO:0000256" key="14">
    <source>
        <dbReference type="ARBA" id="ARBA00022827"/>
    </source>
</evidence>
<evidence type="ECO:0000256" key="9">
    <source>
        <dbReference type="ARBA" id="ARBA00022475"/>
    </source>
</evidence>
<keyword evidence="31" id="KW-1185">Reference proteome</keyword>
<evidence type="ECO:0000256" key="16">
    <source>
        <dbReference type="ARBA" id="ARBA00023004"/>
    </source>
</evidence>
<dbReference type="PANTHER" id="PTHR43644:SF1">
    <property type="entry name" value="NAD(P)H-FLAVIN REDUCTASE"/>
    <property type="match status" value="1"/>
</dbReference>
<dbReference type="RefSeq" id="WP_044216474.1">
    <property type="nucleotide sequence ID" value="NZ_JBKAGJ010000019.1"/>
</dbReference>
<comment type="caution">
    <text evidence="30">The sequence shown here is derived from an EMBL/GenBank/DDBJ whole genome shotgun (WGS) entry which is preliminary data.</text>
</comment>
<dbReference type="EC" id="7.2.1.1" evidence="6 27"/>
<dbReference type="Gene3D" id="3.40.50.80">
    <property type="entry name" value="Nucleotide-binding domain of ferredoxin-NADP reductase (FNR) module"/>
    <property type="match status" value="1"/>
</dbReference>
<reference evidence="30 31" key="1">
    <citation type="journal article" date="2014" name="Int. J. Syst. Evol. Microbiol.">
        <title>Phaeodactylibacter xiamenensis gen. nov., sp. nov., a member of the family Saprospiraceae isolated from the marine alga Phaeodactylum tricornutum.</title>
        <authorList>
            <person name="Chen Z.Jr."/>
            <person name="Lei X."/>
            <person name="Lai Q."/>
            <person name="Li Y."/>
            <person name="Zhang B."/>
            <person name="Zhang J."/>
            <person name="Zhang H."/>
            <person name="Yang L."/>
            <person name="Zheng W."/>
            <person name="Tian Y."/>
            <person name="Yu Z."/>
            <person name="Xu H.Jr."/>
            <person name="Zheng T."/>
        </authorList>
    </citation>
    <scope>NUCLEOTIDE SEQUENCE [LARGE SCALE GENOMIC DNA]</scope>
    <source>
        <strain evidence="30 31">KD52</strain>
    </source>
</reference>
<dbReference type="Proteomes" id="UP000029736">
    <property type="component" value="Unassembled WGS sequence"/>
</dbReference>
<keyword evidence="14 27" id="KW-0274">FAD</keyword>
<evidence type="ECO:0000256" key="17">
    <source>
        <dbReference type="ARBA" id="ARBA00023014"/>
    </source>
</evidence>
<keyword evidence="27" id="KW-1133">Transmembrane helix</keyword>
<keyword evidence="15 27" id="KW-1278">Translocase</keyword>
<feature type="binding site" evidence="27">
    <location>
        <position position="79"/>
    </location>
    <ligand>
        <name>[2Fe-2S] cluster</name>
        <dbReference type="ChEBI" id="CHEBI:190135"/>
    </ligand>
</feature>
<keyword evidence="27" id="KW-0812">Transmembrane</keyword>
<dbReference type="GO" id="GO:0009055">
    <property type="term" value="F:electron transfer activity"/>
    <property type="evidence" value="ECO:0007669"/>
    <property type="project" value="UniProtKB-UniRule"/>
</dbReference>
<evidence type="ECO:0000256" key="10">
    <source>
        <dbReference type="ARBA" id="ARBA00022519"/>
    </source>
</evidence>
<keyword evidence="22 27" id="KW-0472">Membrane</keyword>
<evidence type="ECO:0000256" key="18">
    <source>
        <dbReference type="ARBA" id="ARBA00023027"/>
    </source>
</evidence>
<keyword evidence="16 27" id="KW-0408">Iron</keyword>
<dbReference type="EMBL" id="JPOS01000010">
    <property type="protein sequence ID" value="KGE89363.1"/>
    <property type="molecule type" value="Genomic_DNA"/>
</dbReference>
<evidence type="ECO:0000256" key="24">
    <source>
        <dbReference type="ARBA" id="ARBA00030032"/>
    </source>
</evidence>
<evidence type="ECO:0000256" key="15">
    <source>
        <dbReference type="ARBA" id="ARBA00022967"/>
    </source>
</evidence>
<evidence type="ECO:0000256" key="26">
    <source>
        <dbReference type="ARBA" id="ARBA00048891"/>
    </source>
</evidence>
<dbReference type="SUPFAM" id="SSF52343">
    <property type="entry name" value="Ferredoxin reductase-like, C-terminal NADP-linked domain"/>
    <property type="match status" value="1"/>
</dbReference>
<dbReference type="GO" id="GO:0006814">
    <property type="term" value="P:sodium ion transport"/>
    <property type="evidence" value="ECO:0007669"/>
    <property type="project" value="UniProtKB-UniRule"/>
</dbReference>
<gene>
    <name evidence="27" type="primary">nqrF</name>
    <name evidence="30" type="ORF">IX84_03350</name>
</gene>
<evidence type="ECO:0000256" key="27">
    <source>
        <dbReference type="HAMAP-Rule" id="MF_00430"/>
    </source>
</evidence>
<keyword evidence="13 27" id="KW-0479">Metal-binding</keyword>
<evidence type="ECO:0000313" key="30">
    <source>
        <dbReference type="EMBL" id="KGE89363.1"/>
    </source>
</evidence>
<dbReference type="CDD" id="cd06188">
    <property type="entry name" value="NADH_quinone_reductase"/>
    <property type="match status" value="1"/>
</dbReference>
<evidence type="ECO:0000256" key="11">
    <source>
        <dbReference type="ARBA" id="ARBA00022630"/>
    </source>
</evidence>
<dbReference type="HAMAP" id="MF_00430">
    <property type="entry name" value="NqrF"/>
    <property type="match status" value="1"/>
</dbReference>
<dbReference type="InterPro" id="IPR001041">
    <property type="entry name" value="2Fe-2S_ferredoxin-type"/>
</dbReference>
<evidence type="ECO:0000256" key="6">
    <source>
        <dbReference type="ARBA" id="ARBA00013099"/>
    </source>
</evidence>
<dbReference type="Gene3D" id="3.10.20.30">
    <property type="match status" value="1"/>
</dbReference>
<comment type="subcellular location">
    <subcellularLocation>
        <location evidence="3">Cell inner membrane</location>
    </subcellularLocation>
    <subcellularLocation>
        <location evidence="27">Cell membrane</location>
        <topology evidence="27">Single-pass membrane protein</topology>
    </subcellularLocation>
</comment>
<proteinExistence type="inferred from homology"/>
<dbReference type="Pfam" id="PF00175">
    <property type="entry name" value="NAD_binding_1"/>
    <property type="match status" value="1"/>
</dbReference>
<evidence type="ECO:0000256" key="13">
    <source>
        <dbReference type="ARBA" id="ARBA00022723"/>
    </source>
</evidence>
<evidence type="ECO:0000256" key="19">
    <source>
        <dbReference type="ARBA" id="ARBA00023053"/>
    </source>
</evidence>
<evidence type="ECO:0000256" key="22">
    <source>
        <dbReference type="ARBA" id="ARBA00023136"/>
    </source>
</evidence>
<comment type="function">
    <text evidence="2 27">NQR complex catalyzes the reduction of ubiquinone-1 to ubiquinol by two successive reactions, coupled with the transport of Na(+) ions from the cytoplasm to the periplasm. The first step is catalyzed by NqrF, which accepts electrons from NADH and reduces ubiquinone-1 to ubisemiquinone by a one-electron transfer pathway.</text>
</comment>
<comment type="catalytic activity">
    <reaction evidence="26 27">
        <text>a ubiquinone + n Na(+)(in) + NADH + H(+) = a ubiquinol + n Na(+)(out) + NAD(+)</text>
        <dbReference type="Rhea" id="RHEA:47748"/>
        <dbReference type="Rhea" id="RHEA-COMP:9565"/>
        <dbReference type="Rhea" id="RHEA-COMP:9566"/>
        <dbReference type="ChEBI" id="CHEBI:15378"/>
        <dbReference type="ChEBI" id="CHEBI:16389"/>
        <dbReference type="ChEBI" id="CHEBI:17976"/>
        <dbReference type="ChEBI" id="CHEBI:29101"/>
        <dbReference type="ChEBI" id="CHEBI:57540"/>
        <dbReference type="ChEBI" id="CHEBI:57945"/>
        <dbReference type="EC" id="7.2.1.1"/>
    </reaction>
</comment>
<dbReference type="InterPro" id="IPR039261">
    <property type="entry name" value="FNR_nucleotide-bd"/>
</dbReference>
<keyword evidence="18 27" id="KW-0520">NAD</keyword>
<feature type="transmembrane region" description="Helical" evidence="27">
    <location>
        <begin position="6"/>
        <end position="25"/>
    </location>
</feature>
<keyword evidence="20 27" id="KW-0406">Ion transport</keyword>
<dbReference type="Gene3D" id="2.40.30.10">
    <property type="entry name" value="Translation factors"/>
    <property type="match status" value="1"/>
</dbReference>
<dbReference type="Pfam" id="PF00111">
    <property type="entry name" value="Fer2"/>
    <property type="match status" value="1"/>
</dbReference>
<feature type="domain" description="2Fe-2S ferredoxin-type" evidence="28">
    <location>
        <begin position="33"/>
        <end position="127"/>
    </location>
</feature>
<dbReference type="InterPro" id="IPR017938">
    <property type="entry name" value="Riboflavin_synthase-like_b-brl"/>
</dbReference>
<keyword evidence="12 27" id="KW-0001">2Fe-2S</keyword>
<evidence type="ECO:0000256" key="5">
    <source>
        <dbReference type="ARBA" id="ARBA00011309"/>
    </source>
</evidence>
<comment type="cofactor">
    <cofactor evidence="1 27">
        <name>FAD</name>
        <dbReference type="ChEBI" id="CHEBI:57692"/>
    </cofactor>
</comment>
<feature type="binding site" evidence="27">
    <location>
        <position position="70"/>
    </location>
    <ligand>
        <name>[2Fe-2S] cluster</name>
        <dbReference type="ChEBI" id="CHEBI:190135"/>
    </ligand>
</feature>
<dbReference type="Pfam" id="PF00970">
    <property type="entry name" value="FAD_binding_6"/>
    <property type="match status" value="1"/>
</dbReference>
<dbReference type="InterPro" id="IPR010205">
    <property type="entry name" value="NqrF"/>
</dbReference>
<dbReference type="SUPFAM" id="SSF63380">
    <property type="entry name" value="Riboflavin synthase domain-like"/>
    <property type="match status" value="1"/>
</dbReference>
<evidence type="ECO:0000313" key="31">
    <source>
        <dbReference type="Proteomes" id="UP000029736"/>
    </source>
</evidence>
<keyword evidence="8 27" id="KW-0813">Transport</keyword>
<feature type="binding site" evidence="27">
    <location>
        <position position="111"/>
    </location>
    <ligand>
        <name>[2Fe-2S] cluster</name>
        <dbReference type="ChEBI" id="CHEBI:190135"/>
    </ligand>
</feature>
<comment type="cofactor">
    <cofactor evidence="27">
        <name>[2Fe-2S] cluster</name>
        <dbReference type="ChEBI" id="CHEBI:190135"/>
    </cofactor>
    <text evidence="27">Binds 1 [2Fe-2S] cluster.</text>
</comment>
<dbReference type="STRING" id="1524460.IX84_03350"/>
<dbReference type="PIRSF" id="PIRSF000044">
    <property type="entry name" value="Cis_Diol_DH_RD"/>
    <property type="match status" value="1"/>
</dbReference>
<keyword evidence="19 27" id="KW-0915">Sodium</keyword>
<keyword evidence="10" id="KW-0997">Cell inner membrane</keyword>
<dbReference type="PANTHER" id="PTHR43644">
    <property type="entry name" value="NA(+)-TRANSLOCATING NADH-QUINONE REDUCTASE SUBUNIT"/>
    <property type="match status" value="1"/>
</dbReference>
<evidence type="ECO:0000256" key="12">
    <source>
        <dbReference type="ARBA" id="ARBA00022714"/>
    </source>
</evidence>
<dbReference type="InterPro" id="IPR017927">
    <property type="entry name" value="FAD-bd_FR_type"/>
</dbReference>
<dbReference type="GO" id="GO:0005886">
    <property type="term" value="C:plasma membrane"/>
    <property type="evidence" value="ECO:0007669"/>
    <property type="project" value="UniProtKB-SubCell"/>
</dbReference>
<dbReference type="OrthoDB" id="9806195at2"/>
<comment type="similarity">
    <text evidence="4 27">Belongs to the NqrF family.</text>
</comment>
<evidence type="ECO:0000256" key="21">
    <source>
        <dbReference type="ARBA" id="ARBA00023075"/>
    </source>
</evidence>
<dbReference type="InterPro" id="IPR001433">
    <property type="entry name" value="OxRdtase_FAD/NAD-bd"/>
</dbReference>
<evidence type="ECO:0000256" key="7">
    <source>
        <dbReference type="ARBA" id="ARBA00019729"/>
    </source>
</evidence>
<keyword evidence="11 27" id="KW-0285">Flavoprotein</keyword>
<dbReference type="FunFam" id="3.40.50.80:FF:000014">
    <property type="entry name" value="Na(+)-translocating NADH-quinone reductase subunit F"/>
    <property type="match status" value="1"/>
</dbReference>
<feature type="binding site" evidence="27">
    <location>
        <position position="76"/>
    </location>
    <ligand>
        <name>[2Fe-2S] cluster</name>
        <dbReference type="ChEBI" id="CHEBI:190135"/>
    </ligand>
</feature>
<comment type="subunit">
    <text evidence="5 27">Composed of six subunits; NqrA, NqrB, NqrC, NqrD, NqrE and NqrF.</text>
</comment>
<accession>A0A098SCI5</accession>
<keyword evidence="23 27" id="KW-0739">Sodium transport</keyword>
<evidence type="ECO:0000256" key="25">
    <source>
        <dbReference type="ARBA" id="ARBA00030787"/>
    </source>
</evidence>
<organism evidence="30 31">
    <name type="scientific">Phaeodactylibacter xiamenensis</name>
    <dbReference type="NCBI Taxonomy" id="1524460"/>
    <lineage>
        <taxon>Bacteria</taxon>
        <taxon>Pseudomonadati</taxon>
        <taxon>Bacteroidota</taxon>
        <taxon>Saprospiria</taxon>
        <taxon>Saprospirales</taxon>
        <taxon>Haliscomenobacteraceae</taxon>
        <taxon>Phaeodactylibacter</taxon>
    </lineage>
</organism>
<evidence type="ECO:0000256" key="2">
    <source>
        <dbReference type="ARBA" id="ARBA00002972"/>
    </source>
</evidence>
<dbReference type="SUPFAM" id="SSF54292">
    <property type="entry name" value="2Fe-2S ferredoxin-like"/>
    <property type="match status" value="1"/>
</dbReference>
<evidence type="ECO:0000256" key="20">
    <source>
        <dbReference type="ARBA" id="ARBA00023065"/>
    </source>
</evidence>
<dbReference type="GO" id="GO:0051537">
    <property type="term" value="F:2 iron, 2 sulfur cluster binding"/>
    <property type="evidence" value="ECO:0007669"/>
    <property type="project" value="UniProtKB-KW"/>
</dbReference>
<dbReference type="InterPro" id="IPR036010">
    <property type="entry name" value="2Fe-2S_ferredoxin-like_sf"/>
</dbReference>
<dbReference type="GO" id="GO:0016655">
    <property type="term" value="F:oxidoreductase activity, acting on NAD(P)H, quinone or similar compound as acceptor"/>
    <property type="evidence" value="ECO:0007669"/>
    <property type="project" value="InterPro"/>
</dbReference>
<evidence type="ECO:0000256" key="1">
    <source>
        <dbReference type="ARBA" id="ARBA00001974"/>
    </source>
</evidence>